<accession>A0A3B1A5X5</accession>
<organism evidence="1">
    <name type="scientific">hydrothermal vent metagenome</name>
    <dbReference type="NCBI Taxonomy" id="652676"/>
    <lineage>
        <taxon>unclassified sequences</taxon>
        <taxon>metagenomes</taxon>
        <taxon>ecological metagenomes</taxon>
    </lineage>
</organism>
<dbReference type="EMBL" id="UOFV01000041">
    <property type="protein sequence ID" value="VAW94997.1"/>
    <property type="molecule type" value="Genomic_DNA"/>
</dbReference>
<protein>
    <submittedName>
        <fullName evidence="1">Uncharacterized protein</fullName>
    </submittedName>
</protein>
<feature type="non-terminal residue" evidence="1">
    <location>
        <position position="1"/>
    </location>
</feature>
<reference evidence="1" key="1">
    <citation type="submission" date="2018-06" db="EMBL/GenBank/DDBJ databases">
        <authorList>
            <person name="Zhirakovskaya E."/>
        </authorList>
    </citation>
    <scope>NUCLEOTIDE SEQUENCE</scope>
</reference>
<name>A0A3B1A5X5_9ZZZZ</name>
<gene>
    <name evidence="1" type="ORF">MNBD_GAMMA19-558</name>
</gene>
<dbReference type="AlphaFoldDB" id="A0A3B1A5X5"/>
<evidence type="ECO:0000313" key="1">
    <source>
        <dbReference type="EMBL" id="VAW94997.1"/>
    </source>
</evidence>
<sequence length="44" mass="5262">DVYLQNIREAIKHYQQYLSLLDGEDEKTETWVEELKFNLTDGDT</sequence>
<proteinExistence type="predicted"/>